<evidence type="ECO:0000256" key="9">
    <source>
        <dbReference type="ARBA" id="ARBA00030686"/>
    </source>
</evidence>
<organism evidence="13 14">
    <name type="scientific">Actinoalloteichus caeruleus DSM 43889</name>
    <dbReference type="NCBI Taxonomy" id="1120930"/>
    <lineage>
        <taxon>Bacteria</taxon>
        <taxon>Bacillati</taxon>
        <taxon>Actinomycetota</taxon>
        <taxon>Actinomycetes</taxon>
        <taxon>Pseudonocardiales</taxon>
        <taxon>Pseudonocardiaceae</taxon>
        <taxon>Actinoalloteichus</taxon>
        <taxon>Actinoalloteichus cyanogriseus</taxon>
    </lineage>
</organism>
<keyword evidence="8 11" id="KW-0808">Transferase</keyword>
<evidence type="ECO:0000256" key="6">
    <source>
        <dbReference type="ARBA" id="ARBA00022573"/>
    </source>
</evidence>
<dbReference type="InterPro" id="IPR003200">
    <property type="entry name" value="Nict_dMeBzImd_PRibTrfase"/>
</dbReference>
<dbReference type="GO" id="GO:0016757">
    <property type="term" value="F:glycosyltransferase activity"/>
    <property type="evidence" value="ECO:0007669"/>
    <property type="project" value="UniProtKB-KW"/>
</dbReference>
<evidence type="ECO:0000256" key="8">
    <source>
        <dbReference type="ARBA" id="ARBA00022679"/>
    </source>
</evidence>
<evidence type="ECO:0000256" key="5">
    <source>
        <dbReference type="ARBA" id="ARBA00015486"/>
    </source>
</evidence>
<dbReference type="InterPro" id="IPR023195">
    <property type="entry name" value="Nict_dMeBzImd_PRibTrfase_N"/>
</dbReference>
<evidence type="ECO:0000256" key="1">
    <source>
        <dbReference type="ARBA" id="ARBA00002197"/>
    </source>
</evidence>
<reference evidence="13 14" key="1">
    <citation type="submission" date="2013-07" db="EMBL/GenBank/DDBJ databases">
        <authorList>
            <consortium name="DOE Joint Genome Institute"/>
            <person name="Reeve W."/>
            <person name="Huntemann M."/>
            <person name="Han J."/>
            <person name="Chen A."/>
            <person name="Kyrpides N."/>
            <person name="Mavromatis K."/>
            <person name="Markowitz V."/>
            <person name="Palaniappan K."/>
            <person name="Ivanova N."/>
            <person name="Schaumberg A."/>
            <person name="Pati A."/>
            <person name="Liolios K."/>
            <person name="Nordberg H.P."/>
            <person name="Cantor M.N."/>
            <person name="Hua S.X."/>
            <person name="Woyke T."/>
        </authorList>
    </citation>
    <scope>NUCLEOTIDE SEQUENCE [LARGE SCALE GENOMIC DNA]</scope>
    <source>
        <strain evidence="13 14">DSM 43889</strain>
    </source>
</reference>
<comment type="function">
    <text evidence="1 11">Catalyzes the synthesis of alpha-ribazole-5'-phosphate from nicotinate mononucleotide (NAMN) and 5,6-dimethylbenzimidazole (DMB).</text>
</comment>
<accession>A0ABT1JHE2</accession>
<feature type="compositionally biased region" description="Basic and acidic residues" evidence="12">
    <location>
        <begin position="1"/>
        <end position="17"/>
    </location>
</feature>
<keyword evidence="7 11" id="KW-0328">Glycosyltransferase</keyword>
<dbReference type="NCBIfam" id="TIGR03160">
    <property type="entry name" value="cobT_DBIPRT"/>
    <property type="match status" value="1"/>
</dbReference>
<evidence type="ECO:0000256" key="2">
    <source>
        <dbReference type="ARBA" id="ARBA00005049"/>
    </source>
</evidence>
<comment type="catalytic activity">
    <reaction evidence="10 11">
        <text>5,6-dimethylbenzimidazole + nicotinate beta-D-ribonucleotide = alpha-ribazole 5'-phosphate + nicotinate + H(+)</text>
        <dbReference type="Rhea" id="RHEA:11196"/>
        <dbReference type="ChEBI" id="CHEBI:15378"/>
        <dbReference type="ChEBI" id="CHEBI:15890"/>
        <dbReference type="ChEBI" id="CHEBI:32544"/>
        <dbReference type="ChEBI" id="CHEBI:57502"/>
        <dbReference type="ChEBI" id="CHEBI:57918"/>
        <dbReference type="EC" id="2.4.2.21"/>
    </reaction>
</comment>
<sequence>MRDVEFPEVPRPDEQARRQAVARQESLTKPVGSLGRLEELGVWIAACQGTCPTRPFARPRLVVFAADHGVAANGVSAYPPEVTAQMVTNLLTGGAAANVAAANAGVGVRVADIAVDADTPGPIAGHKVRRGSGVIGREDALTEAEVVAAVQAGRTIADEEVDGGADLLVVGDMGIANTTVAATLAAALTGIEPVAAVGRGSGVDDRGWMRKTTSIRDALRRGRPVAHDPLNLLRVSGGADVAALTGFLAQAAVRRTPVVLDGLLTGVAALLAEDLAPGAARWWVAGHRSAEPAHDAVLRQLGKEPLVDLGLRLGEGTGALAALPLLTLAGRALGEMATYEEAGVSGPVIAPPPLPGAVRD</sequence>
<dbReference type="EC" id="2.4.2.21" evidence="4 11"/>
<dbReference type="HAMAP" id="MF_00230">
    <property type="entry name" value="CobT"/>
    <property type="match status" value="1"/>
</dbReference>
<evidence type="ECO:0000313" key="13">
    <source>
        <dbReference type="EMBL" id="MCP2331910.1"/>
    </source>
</evidence>
<evidence type="ECO:0000256" key="3">
    <source>
        <dbReference type="ARBA" id="ARBA00007110"/>
    </source>
</evidence>
<evidence type="ECO:0000256" key="12">
    <source>
        <dbReference type="SAM" id="MobiDB-lite"/>
    </source>
</evidence>
<evidence type="ECO:0000313" key="14">
    <source>
        <dbReference type="Proteomes" id="UP000791080"/>
    </source>
</evidence>
<dbReference type="InterPro" id="IPR017846">
    <property type="entry name" value="Nict_dMeBzImd_PRibTrfase_bact"/>
</dbReference>
<dbReference type="Gene3D" id="3.40.50.10210">
    <property type="match status" value="1"/>
</dbReference>
<dbReference type="Proteomes" id="UP000791080">
    <property type="component" value="Unassembled WGS sequence"/>
</dbReference>
<evidence type="ECO:0000256" key="11">
    <source>
        <dbReference type="HAMAP-Rule" id="MF_00230"/>
    </source>
</evidence>
<feature type="region of interest" description="Disordered" evidence="12">
    <location>
        <begin position="1"/>
        <end position="24"/>
    </location>
</feature>
<dbReference type="Gene3D" id="1.10.1610.10">
    <property type="match status" value="1"/>
</dbReference>
<dbReference type="EMBL" id="AUBJ02000001">
    <property type="protein sequence ID" value="MCP2331910.1"/>
    <property type="molecule type" value="Genomic_DNA"/>
</dbReference>
<keyword evidence="14" id="KW-1185">Reference proteome</keyword>
<dbReference type="SUPFAM" id="SSF52733">
    <property type="entry name" value="Nicotinate mononucleotide:5,6-dimethylbenzimidazole phosphoribosyltransferase (CobT)"/>
    <property type="match status" value="1"/>
</dbReference>
<feature type="active site" description="Proton acceptor" evidence="11">
    <location>
        <position position="315"/>
    </location>
</feature>
<dbReference type="NCBIfam" id="NF000996">
    <property type="entry name" value="PRK00105.1"/>
    <property type="match status" value="1"/>
</dbReference>
<keyword evidence="6 11" id="KW-0169">Cobalamin biosynthesis</keyword>
<dbReference type="Pfam" id="PF02277">
    <property type="entry name" value="DBI_PRT"/>
    <property type="match status" value="1"/>
</dbReference>
<dbReference type="RefSeq" id="WP_026418204.1">
    <property type="nucleotide sequence ID" value="NZ_AUBJ02000001.1"/>
</dbReference>
<dbReference type="PANTHER" id="PTHR43463:SF1">
    <property type="entry name" value="NICOTINATE-NUCLEOTIDE--DIMETHYLBENZIMIDAZOLE PHOSPHORIBOSYLTRANSFERASE"/>
    <property type="match status" value="1"/>
</dbReference>
<evidence type="ECO:0000256" key="4">
    <source>
        <dbReference type="ARBA" id="ARBA00011991"/>
    </source>
</evidence>
<evidence type="ECO:0000256" key="7">
    <source>
        <dbReference type="ARBA" id="ARBA00022676"/>
    </source>
</evidence>
<comment type="pathway">
    <text evidence="2 11">Nucleoside biosynthesis; alpha-ribazole biosynthesis; alpha-ribazole from 5,6-dimethylbenzimidazole: step 1/2.</text>
</comment>
<reference evidence="13 14" key="2">
    <citation type="submission" date="2022-06" db="EMBL/GenBank/DDBJ databases">
        <title>Genomic Encyclopedia of Type Strains, Phase I: the one thousand microbial genomes (KMG-I) project.</title>
        <authorList>
            <person name="Kyrpides N."/>
        </authorList>
    </citation>
    <scope>NUCLEOTIDE SEQUENCE [LARGE SCALE GENOMIC DNA]</scope>
    <source>
        <strain evidence="13 14">DSM 43889</strain>
    </source>
</reference>
<dbReference type="CDD" id="cd02439">
    <property type="entry name" value="DMB-PRT_CobT"/>
    <property type="match status" value="1"/>
</dbReference>
<comment type="similarity">
    <text evidence="3 11">Belongs to the CobT family.</text>
</comment>
<name>A0ABT1JHE2_ACTCY</name>
<gene>
    <name evidence="11" type="primary">cobT</name>
    <name evidence="13" type="ORF">G443_002180</name>
</gene>
<comment type="caution">
    <text evidence="13">The sequence shown here is derived from an EMBL/GenBank/DDBJ whole genome shotgun (WGS) entry which is preliminary data.</text>
</comment>
<dbReference type="PANTHER" id="PTHR43463">
    <property type="entry name" value="NICOTINATE-NUCLEOTIDE--DIMETHYLBENZIMIDAZOLE PHOSPHORIBOSYLTRANSFERASE"/>
    <property type="match status" value="1"/>
</dbReference>
<protein>
    <recommendedName>
        <fullName evidence="5 11">Nicotinate-nucleotide--dimethylbenzimidazole phosphoribosyltransferase</fullName>
        <shortName evidence="11">NN:DBI PRT</shortName>
        <ecNumber evidence="4 11">2.4.2.21</ecNumber>
    </recommendedName>
    <alternativeName>
        <fullName evidence="9 11">N(1)-alpha-phosphoribosyltransferase</fullName>
    </alternativeName>
</protein>
<dbReference type="InterPro" id="IPR036087">
    <property type="entry name" value="Nict_dMeBzImd_PRibTrfase_sf"/>
</dbReference>
<proteinExistence type="inferred from homology"/>
<evidence type="ECO:0000256" key="10">
    <source>
        <dbReference type="ARBA" id="ARBA00047340"/>
    </source>
</evidence>